<dbReference type="PANTHER" id="PTHR12858:SF1">
    <property type="entry name" value="PRE-RRNA-PROCESSING PROTEIN TSR1 HOMOLOG"/>
    <property type="match status" value="1"/>
</dbReference>
<dbReference type="InParanoid" id="A0A0C3AQY2"/>
<comment type="subcellular location">
    <subcellularLocation>
        <location evidence="1">Nucleus</location>
        <location evidence="1">Nucleolus</location>
    </subcellularLocation>
</comment>
<sequence length="789" mass="89388">MGEGVHHHRPTLKQQNKPFKSRHATKSALKEISKGRTQRPSPKSPAVNTAAQLRFNRRNTQKQIQAAKRASAVAATRIFNGVEGAPRIVAVVPLCKDIRAETAVRALATACGEEVEGLDENEKLWRMKAHRFKTSFMFLPVEYGRSWDALDTVKAADYVLFLFSPTVEVDDKGDTLLRTLQAQGLPTVISAVPPDSFMPSTDQKSRAAILKSLLSFMQYFDPFQTRVFDLSTSADTLNVLRSVSEGHPGEVRWRAGRSWVIGEEVQWEEGTLKVTGVVRGARLSANRLIHIPDFGDYQLSKIMSAPLRNNSLKRSTMEIEPEVLSERILSSADSLVSTNVPDDMTNEQTWPTEEEMSGAVTHFESVIDGVPDASKGTTPKRIKRIPRGMSEYQASWIVDESDESEDNTTDQKSAVGEQDEEMVPLASADDIDNDRSSAVAFQDLDVEEEERQLKEWRNRAQEERDAQQFPDEIDTPQNIPASTRFARYRGMRSFRTSPWDPYENLPKDYARIFDFEDFKRTERDVQKIAEVEGVEPGRRVTVYIEGVPRAASISRNVPLVIHGLLQHEHKKMVLHFTVQRNTEYEGSVKSKDPLILCYGPRRLQVKPVYSQHTRGGGKGVNNVHKFERFFWHGMTVVGSVYGPVILGKQPCTLLRETADVESPELVAMGSFMNPDTTRIIAKRIILTGHPFKIHRKTATVRYMFFNPDDVQYFKPIQLHTKHGRTGHIRESLGTHGYFKAHFDGPITQMDTVCMALYKRVYPRWSEPWQAESKESRHDVSTGDEDIVMD</sequence>
<evidence type="ECO:0000259" key="6">
    <source>
        <dbReference type="PROSITE" id="PS51714"/>
    </source>
</evidence>
<dbReference type="EMBL" id="KN822013">
    <property type="protein sequence ID" value="KIM67347.1"/>
    <property type="molecule type" value="Genomic_DNA"/>
</dbReference>
<dbReference type="Pfam" id="PF08142">
    <property type="entry name" value="AARP2CN"/>
    <property type="match status" value="1"/>
</dbReference>
<dbReference type="InterPro" id="IPR012948">
    <property type="entry name" value="AARP2CN"/>
</dbReference>
<evidence type="ECO:0000256" key="3">
    <source>
        <dbReference type="ARBA" id="ARBA00023242"/>
    </source>
</evidence>
<reference evidence="8" key="2">
    <citation type="submission" date="2015-01" db="EMBL/GenBank/DDBJ databases">
        <title>Evolutionary Origins and Diversification of the Mycorrhizal Mutualists.</title>
        <authorList>
            <consortium name="DOE Joint Genome Institute"/>
            <consortium name="Mycorrhizal Genomics Consortium"/>
            <person name="Kohler A."/>
            <person name="Kuo A."/>
            <person name="Nagy L.G."/>
            <person name="Floudas D."/>
            <person name="Copeland A."/>
            <person name="Barry K.W."/>
            <person name="Cichocki N."/>
            <person name="Veneault-Fourrey C."/>
            <person name="LaButti K."/>
            <person name="Lindquist E.A."/>
            <person name="Lipzen A."/>
            <person name="Lundell T."/>
            <person name="Morin E."/>
            <person name="Murat C."/>
            <person name="Riley R."/>
            <person name="Ohm R."/>
            <person name="Sun H."/>
            <person name="Tunlid A."/>
            <person name="Henrissat B."/>
            <person name="Grigoriev I.V."/>
            <person name="Hibbett D.S."/>
            <person name="Martin F."/>
        </authorList>
    </citation>
    <scope>NUCLEOTIDE SEQUENCE [LARGE SCALE GENOMIC DNA]</scope>
    <source>
        <strain evidence="8">Foug A</strain>
    </source>
</reference>
<dbReference type="Pfam" id="PF04950">
    <property type="entry name" value="RIBIOP_C"/>
    <property type="match status" value="1"/>
</dbReference>
<dbReference type="PROSITE" id="PS51714">
    <property type="entry name" value="G_BMS1"/>
    <property type="match status" value="1"/>
</dbReference>
<dbReference type="GO" id="GO:0000462">
    <property type="term" value="P:maturation of SSU-rRNA from tricistronic rRNA transcript (SSU-rRNA, 5.8S rRNA, LSU-rRNA)"/>
    <property type="evidence" value="ECO:0007669"/>
    <property type="project" value="TreeGrafter"/>
</dbReference>
<keyword evidence="2" id="KW-0690">Ribosome biogenesis</keyword>
<accession>A0A0C3AQY2</accession>
<feature type="compositionally biased region" description="Polar residues" evidence="5">
    <location>
        <begin position="38"/>
        <end position="48"/>
    </location>
</feature>
<dbReference type="GO" id="GO:0005730">
    <property type="term" value="C:nucleolus"/>
    <property type="evidence" value="ECO:0007669"/>
    <property type="project" value="UniProtKB-SubCell"/>
</dbReference>
<feature type="compositionally biased region" description="Basic and acidic residues" evidence="5">
    <location>
        <begin position="457"/>
        <end position="466"/>
    </location>
</feature>
<evidence type="ECO:0000313" key="7">
    <source>
        <dbReference type="EMBL" id="KIM67347.1"/>
    </source>
</evidence>
<dbReference type="SMART" id="SM00785">
    <property type="entry name" value="AARP2CN"/>
    <property type="match status" value="1"/>
</dbReference>
<dbReference type="Proteomes" id="UP000053989">
    <property type="component" value="Unassembled WGS sequence"/>
</dbReference>
<comment type="similarity">
    <text evidence="4">Belongs to the TRAFAC class translation factor GTPase superfamily. Bms1-like GTPase family. TSR1 subfamily.</text>
</comment>
<evidence type="ECO:0000256" key="2">
    <source>
        <dbReference type="ARBA" id="ARBA00022517"/>
    </source>
</evidence>
<dbReference type="OrthoDB" id="119302at2759"/>
<dbReference type="Pfam" id="PF22298">
    <property type="entry name" value="Tsr1_G-like"/>
    <property type="match status" value="1"/>
</dbReference>
<evidence type="ECO:0000313" key="8">
    <source>
        <dbReference type="Proteomes" id="UP000053989"/>
    </source>
</evidence>
<dbReference type="GO" id="GO:0030688">
    <property type="term" value="C:preribosome, small subunit precursor"/>
    <property type="evidence" value="ECO:0007669"/>
    <property type="project" value="TreeGrafter"/>
</dbReference>
<feature type="compositionally biased region" description="Basic residues" evidence="5">
    <location>
        <begin position="1"/>
        <end position="11"/>
    </location>
</feature>
<feature type="region of interest" description="Disordered" evidence="5">
    <location>
        <begin position="457"/>
        <end position="478"/>
    </location>
</feature>
<dbReference type="InterPro" id="IPR030387">
    <property type="entry name" value="G_Bms1/Tsr1_dom"/>
</dbReference>
<name>A0A0C3AQY2_9AGAM</name>
<dbReference type="FunCoup" id="A0A0C3AQY2">
    <property type="interactions" value="482"/>
</dbReference>
<protein>
    <recommendedName>
        <fullName evidence="6">Bms1-type G domain-containing protein</fullName>
    </recommendedName>
</protein>
<dbReference type="SMART" id="SM01362">
    <property type="entry name" value="DUF663"/>
    <property type="match status" value="1"/>
</dbReference>
<dbReference type="HOGENOM" id="CLU_009858_1_0_1"/>
<feature type="region of interest" description="Disordered" evidence="5">
    <location>
        <begin position="397"/>
        <end position="421"/>
    </location>
</feature>
<evidence type="ECO:0000256" key="4">
    <source>
        <dbReference type="ARBA" id="ARBA00038288"/>
    </source>
</evidence>
<keyword evidence="8" id="KW-1185">Reference proteome</keyword>
<proteinExistence type="inferred from homology"/>
<dbReference type="GO" id="GO:0005525">
    <property type="term" value="F:GTP binding"/>
    <property type="evidence" value="ECO:0007669"/>
    <property type="project" value="TreeGrafter"/>
</dbReference>
<evidence type="ECO:0000256" key="5">
    <source>
        <dbReference type="SAM" id="MobiDB-lite"/>
    </source>
</evidence>
<organism evidence="7 8">
    <name type="scientific">Scleroderma citrinum Foug A</name>
    <dbReference type="NCBI Taxonomy" id="1036808"/>
    <lineage>
        <taxon>Eukaryota</taxon>
        <taxon>Fungi</taxon>
        <taxon>Dikarya</taxon>
        <taxon>Basidiomycota</taxon>
        <taxon>Agaricomycotina</taxon>
        <taxon>Agaricomycetes</taxon>
        <taxon>Agaricomycetidae</taxon>
        <taxon>Boletales</taxon>
        <taxon>Sclerodermatineae</taxon>
        <taxon>Sclerodermataceae</taxon>
        <taxon>Scleroderma</taxon>
    </lineage>
</organism>
<feature type="region of interest" description="Disordered" evidence="5">
    <location>
        <begin position="1"/>
        <end position="48"/>
    </location>
</feature>
<dbReference type="GO" id="GO:0034511">
    <property type="term" value="F:U3 snoRNA binding"/>
    <property type="evidence" value="ECO:0007669"/>
    <property type="project" value="TreeGrafter"/>
</dbReference>
<reference evidence="7 8" key="1">
    <citation type="submission" date="2014-04" db="EMBL/GenBank/DDBJ databases">
        <authorList>
            <consortium name="DOE Joint Genome Institute"/>
            <person name="Kuo A."/>
            <person name="Kohler A."/>
            <person name="Nagy L.G."/>
            <person name="Floudas D."/>
            <person name="Copeland A."/>
            <person name="Barry K.W."/>
            <person name="Cichocki N."/>
            <person name="Veneault-Fourrey C."/>
            <person name="LaButti K."/>
            <person name="Lindquist E.A."/>
            <person name="Lipzen A."/>
            <person name="Lundell T."/>
            <person name="Morin E."/>
            <person name="Murat C."/>
            <person name="Sun H."/>
            <person name="Tunlid A."/>
            <person name="Henrissat B."/>
            <person name="Grigoriev I.V."/>
            <person name="Hibbett D.S."/>
            <person name="Martin F."/>
            <person name="Nordberg H.P."/>
            <person name="Cantor M.N."/>
            <person name="Hua S.X."/>
        </authorList>
    </citation>
    <scope>NUCLEOTIDE SEQUENCE [LARGE SCALE GENOMIC DNA]</scope>
    <source>
        <strain evidence="7 8">Foug A</strain>
    </source>
</reference>
<evidence type="ECO:0000256" key="1">
    <source>
        <dbReference type="ARBA" id="ARBA00004604"/>
    </source>
</evidence>
<gene>
    <name evidence="7" type="ORF">SCLCIDRAFT_1210409</name>
</gene>
<dbReference type="STRING" id="1036808.A0A0C3AQY2"/>
<dbReference type="PANTHER" id="PTHR12858">
    <property type="entry name" value="RIBOSOME BIOGENESIS PROTEIN"/>
    <property type="match status" value="1"/>
</dbReference>
<dbReference type="InterPro" id="IPR039761">
    <property type="entry name" value="Bms1/Tsr1"/>
</dbReference>
<dbReference type="GO" id="GO:0003924">
    <property type="term" value="F:GTPase activity"/>
    <property type="evidence" value="ECO:0007669"/>
    <property type="project" value="TreeGrafter"/>
</dbReference>
<keyword evidence="3" id="KW-0539">Nucleus</keyword>
<feature type="compositionally biased region" description="Acidic residues" evidence="5">
    <location>
        <begin position="399"/>
        <end position="408"/>
    </location>
</feature>
<feature type="domain" description="Bms1-type G" evidence="6">
    <location>
        <begin position="85"/>
        <end position="249"/>
    </location>
</feature>
<dbReference type="InterPro" id="IPR007034">
    <property type="entry name" value="BMS1_TSR1_C"/>
</dbReference>
<dbReference type="AlphaFoldDB" id="A0A0C3AQY2"/>
<dbReference type="GO" id="GO:0000479">
    <property type="term" value="P:endonucleolytic cleavage of tricistronic rRNA transcript (SSU-rRNA, 5.8S rRNA, LSU-rRNA)"/>
    <property type="evidence" value="ECO:0007669"/>
    <property type="project" value="TreeGrafter"/>
</dbReference>